<gene>
    <name evidence="7" type="ORF">FUA26_00100</name>
</gene>
<keyword evidence="2" id="KW-1003">Cell membrane</keyword>
<feature type="transmembrane region" description="Helical" evidence="6">
    <location>
        <begin position="250"/>
        <end position="270"/>
    </location>
</feature>
<dbReference type="AlphaFoldDB" id="A0A5C7B4X8"/>
<evidence type="ECO:0000256" key="5">
    <source>
        <dbReference type="ARBA" id="ARBA00023136"/>
    </source>
</evidence>
<evidence type="ECO:0000313" key="7">
    <source>
        <dbReference type="EMBL" id="TXE14943.1"/>
    </source>
</evidence>
<feature type="transmembrane region" description="Helical" evidence="6">
    <location>
        <begin position="86"/>
        <end position="105"/>
    </location>
</feature>
<dbReference type="PANTHER" id="PTHR42723:SF1">
    <property type="entry name" value="CHLOROPHYLL SYNTHASE, CHLOROPLASTIC"/>
    <property type="match status" value="1"/>
</dbReference>
<dbReference type="RefSeq" id="WP_147130262.1">
    <property type="nucleotide sequence ID" value="NZ_VOSC01000005.1"/>
</dbReference>
<dbReference type="InterPro" id="IPR044878">
    <property type="entry name" value="UbiA_sf"/>
</dbReference>
<feature type="transmembrane region" description="Helical" evidence="6">
    <location>
        <begin position="168"/>
        <end position="187"/>
    </location>
</feature>
<feature type="transmembrane region" description="Helical" evidence="6">
    <location>
        <begin position="223"/>
        <end position="244"/>
    </location>
</feature>
<dbReference type="GO" id="GO:0016020">
    <property type="term" value="C:membrane"/>
    <property type="evidence" value="ECO:0007669"/>
    <property type="project" value="UniProtKB-SubCell"/>
</dbReference>
<dbReference type="Gene3D" id="1.10.357.140">
    <property type="entry name" value="UbiA prenyltransferase"/>
    <property type="match status" value="1"/>
</dbReference>
<protein>
    <submittedName>
        <fullName evidence="7">Prenyltransferase</fullName>
    </submittedName>
</protein>
<keyword evidence="3 6" id="KW-0812">Transmembrane</keyword>
<comment type="subcellular location">
    <subcellularLocation>
        <location evidence="1">Membrane</location>
        <topology evidence="1">Multi-pass membrane protein</topology>
    </subcellularLocation>
</comment>
<dbReference type="CDD" id="cd13961">
    <property type="entry name" value="PT_UbiA_DGGGPS"/>
    <property type="match status" value="1"/>
</dbReference>
<dbReference type="GO" id="GO:0016765">
    <property type="term" value="F:transferase activity, transferring alkyl or aryl (other than methyl) groups"/>
    <property type="evidence" value="ECO:0007669"/>
    <property type="project" value="InterPro"/>
</dbReference>
<dbReference type="OrthoDB" id="9811562at2"/>
<dbReference type="Proteomes" id="UP000321790">
    <property type="component" value="Unassembled WGS sequence"/>
</dbReference>
<evidence type="ECO:0000256" key="4">
    <source>
        <dbReference type="ARBA" id="ARBA00022989"/>
    </source>
</evidence>
<comment type="caution">
    <text evidence="7">The sequence shown here is derived from an EMBL/GenBank/DDBJ whole genome shotgun (WGS) entry which is preliminary data.</text>
</comment>
<organism evidence="7 8">
    <name type="scientific">Seonamhaeicola algicola</name>
    <dbReference type="NCBI Taxonomy" id="1719036"/>
    <lineage>
        <taxon>Bacteria</taxon>
        <taxon>Pseudomonadati</taxon>
        <taxon>Bacteroidota</taxon>
        <taxon>Flavobacteriia</taxon>
        <taxon>Flavobacteriales</taxon>
        <taxon>Flavobacteriaceae</taxon>
    </lineage>
</organism>
<feature type="transmembrane region" description="Helical" evidence="6">
    <location>
        <begin position="111"/>
        <end position="128"/>
    </location>
</feature>
<dbReference type="Pfam" id="PF01040">
    <property type="entry name" value="UbiA"/>
    <property type="match status" value="1"/>
</dbReference>
<evidence type="ECO:0000256" key="2">
    <source>
        <dbReference type="ARBA" id="ARBA00022475"/>
    </source>
</evidence>
<evidence type="ECO:0000256" key="6">
    <source>
        <dbReference type="SAM" id="Phobius"/>
    </source>
</evidence>
<dbReference type="InterPro" id="IPR050475">
    <property type="entry name" value="Prenyltransferase_related"/>
</dbReference>
<dbReference type="Gene3D" id="1.20.120.1780">
    <property type="entry name" value="UbiA prenyltransferase"/>
    <property type="match status" value="1"/>
</dbReference>
<keyword evidence="8" id="KW-1185">Reference proteome</keyword>
<dbReference type="InterPro" id="IPR000537">
    <property type="entry name" value="UbiA_prenyltransferase"/>
</dbReference>
<reference evidence="8" key="1">
    <citation type="submission" date="2019-08" db="EMBL/GenBank/DDBJ databases">
        <title>Seonamhaeicola sediminis sp. nov., isolated from marine sediment.</title>
        <authorList>
            <person name="Cao W.R."/>
        </authorList>
    </citation>
    <scope>NUCLEOTIDE SEQUENCE [LARGE SCALE GENOMIC DNA]</scope>
    <source>
        <strain evidence="8">Gy8</strain>
    </source>
</reference>
<feature type="transmembrane region" description="Helical" evidence="6">
    <location>
        <begin position="12"/>
        <end position="30"/>
    </location>
</feature>
<feature type="transmembrane region" description="Helical" evidence="6">
    <location>
        <begin position="36"/>
        <end position="58"/>
    </location>
</feature>
<feature type="transmembrane region" description="Helical" evidence="6">
    <location>
        <begin position="282"/>
        <end position="300"/>
    </location>
</feature>
<evidence type="ECO:0000256" key="3">
    <source>
        <dbReference type="ARBA" id="ARBA00022692"/>
    </source>
</evidence>
<accession>A0A5C7B4X8</accession>
<keyword evidence="7" id="KW-0808">Transferase</keyword>
<proteinExistence type="predicted"/>
<evidence type="ECO:0000313" key="8">
    <source>
        <dbReference type="Proteomes" id="UP000321790"/>
    </source>
</evidence>
<keyword evidence="4 6" id="KW-1133">Transmembrane helix</keyword>
<dbReference type="EMBL" id="VOSC01000005">
    <property type="protein sequence ID" value="TXE14943.1"/>
    <property type="molecule type" value="Genomic_DNA"/>
</dbReference>
<evidence type="ECO:0000256" key="1">
    <source>
        <dbReference type="ARBA" id="ARBA00004141"/>
    </source>
</evidence>
<sequence length="301" mass="33500">MPLLKLIRWKNLIIIALVQLLIKYAFLHPLGAATSLNAIGISSLIFATIFIAAAGNIINDIFDVETDLINKPNKVIIGKQIPEKTAYTLCIVFNCIGVGLGYYTSFLVGKPAYFSLFVVISMLLYMYASYLKQTLLIGNIVVSLLVALSVLIVGVFDLLPATNNNNSLLQLVYFKTIVNYAIFAFLINLPREIAKDIEDVNGDFKAGMNTLPIAIGRTRANNLLFAVTLVLILALTYYIVYKIYEHEILVTYFIIAVLAPLIYTAIKIFNAKTKNHFTHISNMLKIVMLLGMLSLLLYAYA</sequence>
<dbReference type="PANTHER" id="PTHR42723">
    <property type="entry name" value="CHLOROPHYLL SYNTHASE"/>
    <property type="match status" value="1"/>
</dbReference>
<feature type="transmembrane region" description="Helical" evidence="6">
    <location>
        <begin position="135"/>
        <end position="156"/>
    </location>
</feature>
<name>A0A5C7B4X8_9FLAO</name>
<dbReference type="NCBIfam" id="NF009512">
    <property type="entry name" value="PRK12872.1-1"/>
    <property type="match status" value="1"/>
</dbReference>
<keyword evidence="5 6" id="KW-0472">Membrane</keyword>